<dbReference type="EMBL" id="CAAALY010245542">
    <property type="protein sequence ID" value="VEL33301.1"/>
    <property type="molecule type" value="Genomic_DNA"/>
</dbReference>
<accession>A0A448XC55</accession>
<dbReference type="AlphaFoldDB" id="A0A448XC55"/>
<gene>
    <name evidence="1" type="ORF">PXEA_LOCUS26741</name>
</gene>
<keyword evidence="2" id="KW-1185">Reference proteome</keyword>
<dbReference type="Proteomes" id="UP000784294">
    <property type="component" value="Unassembled WGS sequence"/>
</dbReference>
<evidence type="ECO:0000313" key="2">
    <source>
        <dbReference type="Proteomes" id="UP000784294"/>
    </source>
</evidence>
<evidence type="ECO:0000313" key="1">
    <source>
        <dbReference type="EMBL" id="VEL33301.1"/>
    </source>
</evidence>
<sequence length="108" mass="12189">MQAVTDYRIRLNSDWIDHLQYDPVPGDSSRPMLNAAFGACHMGMTGRATKYGTSKPPEDPYLREEHLVQTSKAATSSRSPSRTSFWHRLIDLPGCTILDLNNQRKTIP</sequence>
<proteinExistence type="predicted"/>
<reference evidence="1" key="1">
    <citation type="submission" date="2018-11" db="EMBL/GenBank/DDBJ databases">
        <authorList>
            <consortium name="Pathogen Informatics"/>
        </authorList>
    </citation>
    <scope>NUCLEOTIDE SEQUENCE</scope>
</reference>
<organism evidence="1 2">
    <name type="scientific">Protopolystoma xenopodis</name>
    <dbReference type="NCBI Taxonomy" id="117903"/>
    <lineage>
        <taxon>Eukaryota</taxon>
        <taxon>Metazoa</taxon>
        <taxon>Spiralia</taxon>
        <taxon>Lophotrochozoa</taxon>
        <taxon>Platyhelminthes</taxon>
        <taxon>Monogenea</taxon>
        <taxon>Polyopisthocotylea</taxon>
        <taxon>Polystomatidea</taxon>
        <taxon>Polystomatidae</taxon>
        <taxon>Protopolystoma</taxon>
    </lineage>
</organism>
<protein>
    <submittedName>
        <fullName evidence="1">Uncharacterized protein</fullName>
    </submittedName>
</protein>
<name>A0A448XC55_9PLAT</name>
<comment type="caution">
    <text evidence="1">The sequence shown here is derived from an EMBL/GenBank/DDBJ whole genome shotgun (WGS) entry which is preliminary data.</text>
</comment>